<protein>
    <submittedName>
        <fullName evidence="1">Uncharacterized protein</fullName>
    </submittedName>
</protein>
<dbReference type="KEGG" id="sazo:D1868_00595"/>
<dbReference type="RefSeq" id="WP_156004826.1">
    <property type="nucleotide sequence ID" value="NZ_CP045483.1"/>
</dbReference>
<dbReference type="GeneID" id="42797530"/>
<name>A0A650CLT7_9CREN</name>
<keyword evidence="2" id="KW-1185">Reference proteome</keyword>
<sequence length="115" mass="13386">MDIIKEFSKLEGIGEAEERMLRVLWENKITRLNPLELKPIETLEGDTLKLLVFKNGIVAIIHKPTGLFVLIYSVNSLELETLRYIVTKEKEQDHQFISLVYEYLNVKEKGRLGKI</sequence>
<dbReference type="Proteomes" id="UP000423396">
    <property type="component" value="Chromosome"/>
</dbReference>
<evidence type="ECO:0000313" key="1">
    <source>
        <dbReference type="EMBL" id="QGR18642.1"/>
    </source>
</evidence>
<proteinExistence type="predicted"/>
<accession>A0A650CLT7</accession>
<organism evidence="1 2">
    <name type="scientific">Stygiolobus azoricus</name>
    <dbReference type="NCBI Taxonomy" id="41675"/>
    <lineage>
        <taxon>Archaea</taxon>
        <taxon>Thermoproteota</taxon>
        <taxon>Thermoprotei</taxon>
        <taxon>Sulfolobales</taxon>
        <taxon>Sulfolobaceae</taxon>
        <taxon>Stygiolobus</taxon>
    </lineage>
</organism>
<reference evidence="1 2" key="1">
    <citation type="submission" date="2019-10" db="EMBL/GenBank/DDBJ databases">
        <title>Genome Sequences from Six Type Strain Members of the Archaeal Family Sulfolobaceae: Acidianus ambivalens, Acidianus infernus, Metallosphaera prunae, Stygiolobus azoricus, Sulfolobus metallicus, and Sulfurisphaera ohwakuensis.</title>
        <authorList>
            <person name="Counts J.A."/>
            <person name="Kelly R.M."/>
        </authorList>
    </citation>
    <scope>NUCLEOTIDE SEQUENCE [LARGE SCALE GENOMIC DNA]</scope>
    <source>
        <strain evidence="1 2">FC6</strain>
    </source>
</reference>
<dbReference type="EMBL" id="CP045483">
    <property type="protein sequence ID" value="QGR18642.1"/>
    <property type="molecule type" value="Genomic_DNA"/>
</dbReference>
<dbReference type="AlphaFoldDB" id="A0A650CLT7"/>
<gene>
    <name evidence="1" type="ORF">D1868_00595</name>
</gene>
<dbReference type="OrthoDB" id="39354at2157"/>
<evidence type="ECO:0000313" key="2">
    <source>
        <dbReference type="Proteomes" id="UP000423396"/>
    </source>
</evidence>